<evidence type="ECO:0000256" key="2">
    <source>
        <dbReference type="ARBA" id="ARBA00004555"/>
    </source>
</evidence>
<keyword evidence="6" id="KW-0206">Cytoskeleton</keyword>
<feature type="coiled-coil region" evidence="7">
    <location>
        <begin position="1713"/>
        <end position="1809"/>
    </location>
</feature>
<dbReference type="GO" id="GO:0005813">
    <property type="term" value="C:centrosome"/>
    <property type="evidence" value="ECO:0007669"/>
    <property type="project" value="TreeGrafter"/>
</dbReference>
<dbReference type="GO" id="GO:0060090">
    <property type="term" value="F:molecular adaptor activity"/>
    <property type="evidence" value="ECO:0007669"/>
    <property type="project" value="TreeGrafter"/>
</dbReference>
<keyword evidence="4" id="KW-0597">Phosphoprotein</keyword>
<evidence type="ECO:0000259" key="9">
    <source>
        <dbReference type="Pfam" id="PF07989"/>
    </source>
</evidence>
<feature type="domain" description="Centrosomin N-terminal motif 1" evidence="9">
    <location>
        <begin position="8"/>
        <end position="72"/>
    </location>
</feature>
<feature type="coiled-coil region" evidence="7">
    <location>
        <begin position="555"/>
        <end position="621"/>
    </location>
</feature>
<feature type="compositionally biased region" description="Acidic residues" evidence="8">
    <location>
        <begin position="799"/>
        <end position="820"/>
    </location>
</feature>
<organism evidence="11 12">
    <name type="scientific">Pleurodeles waltl</name>
    <name type="common">Iberian ribbed newt</name>
    <dbReference type="NCBI Taxonomy" id="8319"/>
    <lineage>
        <taxon>Eukaryota</taxon>
        <taxon>Metazoa</taxon>
        <taxon>Chordata</taxon>
        <taxon>Craniata</taxon>
        <taxon>Vertebrata</taxon>
        <taxon>Euteleostomi</taxon>
        <taxon>Amphibia</taxon>
        <taxon>Batrachia</taxon>
        <taxon>Caudata</taxon>
        <taxon>Salamandroidea</taxon>
        <taxon>Salamandridae</taxon>
        <taxon>Pleurodelinae</taxon>
        <taxon>Pleurodeles</taxon>
    </lineage>
</organism>
<keyword evidence="12" id="KW-1185">Reference proteome</keyword>
<gene>
    <name evidence="11" type="ORF">NDU88_006456</name>
</gene>
<evidence type="ECO:0000259" key="10">
    <source>
        <dbReference type="Pfam" id="PF23246"/>
    </source>
</evidence>
<feature type="compositionally biased region" description="Basic and acidic residues" evidence="8">
    <location>
        <begin position="821"/>
        <end position="831"/>
    </location>
</feature>
<protein>
    <submittedName>
        <fullName evidence="11">Uncharacterized protein</fullName>
    </submittedName>
</protein>
<evidence type="ECO:0000256" key="5">
    <source>
        <dbReference type="ARBA" id="ARBA00023034"/>
    </source>
</evidence>
<feature type="domain" description="CDK5 regulatory subunit-associated protein 2/Myomegalin coiled coil" evidence="10">
    <location>
        <begin position="667"/>
        <end position="788"/>
    </location>
</feature>
<feature type="compositionally biased region" description="Polar residues" evidence="8">
    <location>
        <begin position="231"/>
        <end position="247"/>
    </location>
</feature>
<dbReference type="GO" id="GO:0090063">
    <property type="term" value="P:positive regulation of microtubule nucleation"/>
    <property type="evidence" value="ECO:0007669"/>
    <property type="project" value="TreeGrafter"/>
</dbReference>
<feature type="coiled-coil region" evidence="7">
    <location>
        <begin position="312"/>
        <end position="372"/>
    </location>
</feature>
<accession>A0AAV7TEB6</accession>
<proteinExistence type="predicted"/>
<feature type="region of interest" description="Disordered" evidence="8">
    <location>
        <begin position="2044"/>
        <end position="2073"/>
    </location>
</feature>
<sequence length="2073" mass="236794">MSNGYRTLSQHLNDLKKENFSLKLRIYFLEERVKQKYEDSSSEDIFKRNIELKVEVESLKRELRDKQQFHEKSWAEANDLRRHNDAELGCHYGTRQQQTEHSQEFLENKIQLFQEETKLAKNEVERMVALVEKEKKSCLELSRKLEEFTAEMTEARNVQKQYCVALAEKDKMLQQLSQVLDSKDAQIQQLSSEKQNQQDKRIKCLEDMVQELTASLQQKENELKQPYLNPDNVSDKQSVPESHTSEAQIRTLQEQLQEMEAANKILHEKLHQMSSKLSAANEVSQNHDCTIQRLNDTISSKTIEEEDLHQIIDAQNESIVRLQEMLHKSQTEALQRAIDEKYSAMEEREDKLHRLQLALREKEHDLQQLRNVLSCNEVTINSLNSTLRLKDLEIQQISTALKHLQLLKQEMEVKYSKSLNEREGFIEQLQAYLHDRHKELEDITTSWLSQTTLKNSKMVEKLQLCLQSKEKMLQDVLSERNQQAVEHEKEIQELLKTVSTRDLTTKQVASESKVPALKDGCFKYSQCDKFCLKHSGLEDFVEENGVPSLSQTDELDRLCALLEQKEEIITELMDRESDHGKMMVIVKNNDRASQNGNHELQKRLEKELANAKEELRLVSRKEIETRLELSSLRSLVTKQKDELQVQAADLESLTRSVQIKEELIKDLQVQLLNPEEVPVVESLTQEVLKLREKVTILESQGQDSSGNRSQELVIMLKKLVAERCTLNEALQSERLLYIKLLNFHSHQKSCEENKTLQSELEAVRVLRGRLEEAFGTALQQLSSLETWNTAPIDFGGQNADDDENDDGSSEFSDSSEEDAEMRDPSGLRTDLHSSGGHCKHNPVPAKGMHSVKWNSLCSTSHLRLEENPVVKREPRLMKEEEEEEQKNRFKESKAQIVETEIPPLDNCRHTLQRLHLEDEELMEPMGEAMSGWCGNEMEKVKEDGGLKEEGLWAEIRRLHGKMRYADMIIHLLKEQLVLNSKAGEMKFNPELIVSMAKEIERLKAKKGSIPMKHSTLGVKFREDTAKRHCSSPSPLDRGDLLHQPTIKEEPSSNKFISQLDTSSQKSFRQHVESTLREEAEQLLAELVDNQQQKQELQNKLVVSEATVTAQADQLKQYQILLSEPSVEHDSKQIQVDIQDLGYETCGRSENEADREETTSPDCDEQEDLLSMVEELNSQLKLLGSTMTSTPKSSTMKCKPQSKKELIESEKTEDVTVLLQKVKDLTKQLERSGRVIWSLKCNKNSFSTSSDCVGSMERLHGVTQDMLLQGSSAPSMTEEDEEWQSDGFRTIYHSNVLLNKYLQQLTERVSLLEDQLQTSKRDKDSPNQLKSSTWSGKYDCLIQAQARELSLLRLKVREGKGVCHILNQHLRDIVKSFEELLRMNDIDYYMGQSFRDQLSQGNQLVENLNSRLSSKDRFDVDDKSGHELLSLTISNELRQKDTLIEGLQSRRQGQSLTPSSSCAISESEPSERTSFVSDDQASTIDDFEACSDIDVASENIQYQESSPRTQAGGTSDPINHIGNTNSTKLSKLSSQTISNNHLSLPCSQPLPRDNSQSWTGHHFNPITCSGSVPGTPYLDHSSFLVPRPGLPHLGFGSSGTPRFSLGEVQQELQMLQKQLGEGIPLTTPVVKPAQMPGTSFDTSSLSFQCDPSCSLHVFRNDSAAALNRPGGNGVLGSNTLRDMPHLIRLPTSNIYEDSSLGSSGYQSAPLITDKDLLEEHLTEIRNLRKTLEESICTNERLREQLEQRLKSPIKENEHFKELERLKEVLLSSRSRLKNTEIDLEQERAENRKLRESVKEKQQEILQLQQEHLSNQEINTRLRHKAAIFEQQLSENQQLLQTVQSELKIYDVLYGTSNLVLSENCCKHKLLKNIPSVLEGDAPDSYFANKNGRHVIGHFDDYSTLKQQVHEAKGLIHKMESLMQRSLNIPFLEIHGTKALDYGNIRQLFSSTNTLHKILEESAALLSMFWRAALPDTQSIAQQKREDQSKKEEILKLQSKLAEQGHVLQNTVEHLRSTSQMKENMEKFIVGQLTRTHDVLRKARTNLEAQSSTTPQSSAVTRHLPPGSLPGRKAT</sequence>
<dbReference type="PANTHER" id="PTHR46501">
    <property type="entry name" value="MYOMEGALIN"/>
    <property type="match status" value="1"/>
</dbReference>
<feature type="compositionally biased region" description="Polar residues" evidence="8">
    <location>
        <begin position="2045"/>
        <end position="2058"/>
    </location>
</feature>
<reference evidence="11" key="1">
    <citation type="journal article" date="2022" name="bioRxiv">
        <title>Sequencing and chromosome-scale assembly of the giantPleurodeles waltlgenome.</title>
        <authorList>
            <person name="Brown T."/>
            <person name="Elewa A."/>
            <person name="Iarovenko S."/>
            <person name="Subramanian E."/>
            <person name="Araus A.J."/>
            <person name="Petzold A."/>
            <person name="Susuki M."/>
            <person name="Suzuki K.-i.T."/>
            <person name="Hayashi T."/>
            <person name="Toyoda A."/>
            <person name="Oliveira C."/>
            <person name="Osipova E."/>
            <person name="Leigh N.D."/>
            <person name="Simon A."/>
            <person name="Yun M.H."/>
        </authorList>
    </citation>
    <scope>NUCLEOTIDE SEQUENCE</scope>
    <source>
        <strain evidence="11">20211129_DDA</strain>
        <tissue evidence="11">Liver</tissue>
    </source>
</reference>
<feature type="coiled-coil region" evidence="7">
    <location>
        <begin position="1072"/>
        <end position="1106"/>
    </location>
</feature>
<dbReference type="Pfam" id="PF07989">
    <property type="entry name" value="Cnn_1N"/>
    <property type="match status" value="1"/>
</dbReference>
<feature type="region of interest" description="Disordered" evidence="8">
    <location>
        <begin position="1447"/>
        <end position="1478"/>
    </location>
</feature>
<keyword evidence="7" id="KW-0175">Coiled coil</keyword>
<dbReference type="InterPro" id="IPR012943">
    <property type="entry name" value="Cnn_1N"/>
</dbReference>
<feature type="compositionally biased region" description="Polar residues" evidence="8">
    <location>
        <begin position="1448"/>
        <end position="1457"/>
    </location>
</feature>
<evidence type="ECO:0000256" key="1">
    <source>
        <dbReference type="ARBA" id="ARBA00004245"/>
    </source>
</evidence>
<feature type="region of interest" description="Disordered" evidence="8">
    <location>
        <begin position="1500"/>
        <end position="1533"/>
    </location>
</feature>
<comment type="subcellular location">
    <subcellularLocation>
        <location evidence="1">Cytoplasm</location>
        <location evidence="1">Cytoskeleton</location>
    </subcellularLocation>
    <subcellularLocation>
        <location evidence="2">Golgi apparatus</location>
    </subcellularLocation>
</comment>
<name>A0AAV7TEB6_PLEWA</name>
<keyword evidence="3" id="KW-0963">Cytoplasm</keyword>
<evidence type="ECO:0000313" key="12">
    <source>
        <dbReference type="Proteomes" id="UP001066276"/>
    </source>
</evidence>
<dbReference type="GO" id="GO:0007098">
    <property type="term" value="P:centrosome cycle"/>
    <property type="evidence" value="ECO:0007669"/>
    <property type="project" value="TreeGrafter"/>
</dbReference>
<evidence type="ECO:0000256" key="6">
    <source>
        <dbReference type="ARBA" id="ARBA00023212"/>
    </source>
</evidence>
<dbReference type="Pfam" id="PF23246">
    <property type="entry name" value="CC_CDK5RAP2"/>
    <property type="match status" value="1"/>
</dbReference>
<dbReference type="Proteomes" id="UP001066276">
    <property type="component" value="Chromosome 4_1"/>
</dbReference>
<feature type="region of interest" description="Disordered" evidence="8">
    <location>
        <begin position="226"/>
        <end position="247"/>
    </location>
</feature>
<evidence type="ECO:0000256" key="8">
    <source>
        <dbReference type="SAM" id="MobiDB-lite"/>
    </source>
</evidence>
<evidence type="ECO:0000313" key="11">
    <source>
        <dbReference type="EMBL" id="KAJ1174636.1"/>
    </source>
</evidence>
<feature type="compositionally biased region" description="Low complexity" evidence="8">
    <location>
        <begin position="1185"/>
        <end position="1196"/>
    </location>
</feature>
<feature type="region of interest" description="Disordered" evidence="8">
    <location>
        <begin position="1185"/>
        <end position="1204"/>
    </location>
</feature>
<dbReference type="GO" id="GO:0005794">
    <property type="term" value="C:Golgi apparatus"/>
    <property type="evidence" value="ECO:0007669"/>
    <property type="project" value="UniProtKB-SubCell"/>
</dbReference>
<feature type="region of interest" description="Disordered" evidence="8">
    <location>
        <begin position="789"/>
        <end position="845"/>
    </location>
</feature>
<evidence type="ECO:0000256" key="7">
    <source>
        <dbReference type="SAM" id="Coils"/>
    </source>
</evidence>
<keyword evidence="5" id="KW-0333">Golgi apparatus</keyword>
<dbReference type="GO" id="GO:1903358">
    <property type="term" value="P:regulation of Golgi organization"/>
    <property type="evidence" value="ECO:0007669"/>
    <property type="project" value="TreeGrafter"/>
</dbReference>
<comment type="caution">
    <text evidence="11">The sequence shown here is derived from an EMBL/GenBank/DDBJ whole genome shotgun (WGS) entry which is preliminary data.</text>
</comment>
<dbReference type="EMBL" id="JANPWB010000007">
    <property type="protein sequence ID" value="KAJ1174636.1"/>
    <property type="molecule type" value="Genomic_DNA"/>
</dbReference>
<evidence type="ECO:0000256" key="3">
    <source>
        <dbReference type="ARBA" id="ARBA00022490"/>
    </source>
</evidence>
<evidence type="ECO:0000256" key="4">
    <source>
        <dbReference type="ARBA" id="ARBA00022553"/>
    </source>
</evidence>
<dbReference type="InterPro" id="IPR052593">
    <property type="entry name" value="MT-associated_AKAP9-binding"/>
</dbReference>
<dbReference type="InterPro" id="IPR056273">
    <property type="entry name" value="CDK5RAP2_MYOME_CC"/>
</dbReference>
<dbReference type="PANTHER" id="PTHR46501:SF2">
    <property type="entry name" value="MYOMEGALIN"/>
    <property type="match status" value="1"/>
</dbReference>
<feature type="coiled-coil region" evidence="7">
    <location>
        <begin position="650"/>
        <end position="700"/>
    </location>
</feature>